<dbReference type="Proteomes" id="UP000193380">
    <property type="component" value="Unassembled WGS sequence"/>
</dbReference>
<dbReference type="PANTHER" id="PTHR31022:SF6">
    <property type="entry name" value="CENTRIOLE, CILIA AND SPINDLE-ASSOCIATED PROTEIN"/>
    <property type="match status" value="1"/>
</dbReference>
<dbReference type="AlphaFoldDB" id="A0A060WV56"/>
<evidence type="ECO:0008006" key="4">
    <source>
        <dbReference type="Google" id="ProtNLM"/>
    </source>
</evidence>
<reference evidence="2" key="2">
    <citation type="submission" date="2014-03" db="EMBL/GenBank/DDBJ databases">
        <authorList>
            <person name="Genoscope - CEA"/>
        </authorList>
    </citation>
    <scope>NUCLEOTIDE SEQUENCE</scope>
</reference>
<feature type="compositionally biased region" description="Low complexity" evidence="1">
    <location>
        <begin position="55"/>
        <end position="67"/>
    </location>
</feature>
<dbReference type="GO" id="GO:0005819">
    <property type="term" value="C:spindle"/>
    <property type="evidence" value="ECO:0007669"/>
    <property type="project" value="TreeGrafter"/>
</dbReference>
<organism evidence="2 3">
    <name type="scientific">Oncorhynchus mykiss</name>
    <name type="common">Rainbow trout</name>
    <name type="synonym">Salmo gairdneri</name>
    <dbReference type="NCBI Taxonomy" id="8022"/>
    <lineage>
        <taxon>Eukaryota</taxon>
        <taxon>Metazoa</taxon>
        <taxon>Chordata</taxon>
        <taxon>Craniata</taxon>
        <taxon>Vertebrata</taxon>
        <taxon>Euteleostomi</taxon>
        <taxon>Actinopterygii</taxon>
        <taxon>Neopterygii</taxon>
        <taxon>Teleostei</taxon>
        <taxon>Protacanthopterygii</taxon>
        <taxon>Salmoniformes</taxon>
        <taxon>Salmonidae</taxon>
        <taxon>Salmoninae</taxon>
        <taxon>Oncorhynchus</taxon>
    </lineage>
</organism>
<dbReference type="Pfam" id="PF15748">
    <property type="entry name" value="CCSAP"/>
    <property type="match status" value="1"/>
</dbReference>
<feature type="compositionally biased region" description="Basic and acidic residues" evidence="1">
    <location>
        <begin position="157"/>
        <end position="171"/>
    </location>
</feature>
<dbReference type="STRING" id="8022.A0A060WV56"/>
<dbReference type="InterPro" id="IPR029774">
    <property type="entry name" value="CSAP"/>
</dbReference>
<dbReference type="GO" id="GO:0008017">
    <property type="term" value="F:microtubule binding"/>
    <property type="evidence" value="ECO:0007669"/>
    <property type="project" value="TreeGrafter"/>
</dbReference>
<gene>
    <name evidence="2" type="ORF">GSONMT00049646001</name>
</gene>
<dbReference type="PANTHER" id="PTHR31022">
    <property type="entry name" value="CENTRIOLE, CILIA AND SPINDLE-ASSOCIATED PROTEIN"/>
    <property type="match status" value="1"/>
</dbReference>
<accession>A0A060WV56</accession>
<dbReference type="EMBL" id="FR904739">
    <property type="protein sequence ID" value="CDQ70912.1"/>
    <property type="molecule type" value="Genomic_DNA"/>
</dbReference>
<dbReference type="GO" id="GO:0005814">
    <property type="term" value="C:centriole"/>
    <property type="evidence" value="ECO:0007669"/>
    <property type="project" value="TreeGrafter"/>
</dbReference>
<dbReference type="GO" id="GO:0036064">
    <property type="term" value="C:ciliary basal body"/>
    <property type="evidence" value="ECO:0007669"/>
    <property type="project" value="TreeGrafter"/>
</dbReference>
<evidence type="ECO:0000256" key="1">
    <source>
        <dbReference type="SAM" id="MobiDB-lite"/>
    </source>
</evidence>
<protein>
    <recommendedName>
        <fullName evidence="4">Centriole, cilia and spindle-associated protein a</fullName>
    </recommendedName>
</protein>
<name>A0A060WV56_ONCMY</name>
<feature type="compositionally biased region" description="Basic and acidic residues" evidence="1">
    <location>
        <begin position="181"/>
        <end position="196"/>
    </location>
</feature>
<dbReference type="GO" id="GO:0035869">
    <property type="term" value="C:ciliary transition zone"/>
    <property type="evidence" value="ECO:0007669"/>
    <property type="project" value="TreeGrafter"/>
</dbReference>
<dbReference type="PaxDb" id="8022-A0A060WV56"/>
<feature type="compositionally biased region" description="Polar residues" evidence="1">
    <location>
        <begin position="236"/>
        <end position="249"/>
    </location>
</feature>
<dbReference type="GO" id="GO:1901673">
    <property type="term" value="P:regulation of mitotic spindle assembly"/>
    <property type="evidence" value="ECO:0007669"/>
    <property type="project" value="TreeGrafter"/>
</dbReference>
<proteinExistence type="predicted"/>
<feature type="region of interest" description="Disordered" evidence="1">
    <location>
        <begin position="55"/>
        <end position="253"/>
    </location>
</feature>
<sequence length="301" mass="34509">MVTKKIRTEYMKKFKEPKWETFSKCYEDSVKYRLTRRVMEHAHKPLWFWEGWDTSTGSDSSASGRSTPKVRNKVAPLDIKLLTPPLKSESRESPEPKPPPVNGEPELEAKEFTLLDALPPTESVIENGGLNDPDEGTVNGSVVQNGPVAETPTDEGPADKASSDEEPVKTEPKRRHRHRVPRSEPCQRDYSCDDIKPAPVRKPSRAKSQPPAITTEKENRQPPSRLDWAERHASSARRSTNQSRTSDACVQTRRESDKRCWDVDRRRARSADLEKIRRSELAVVDDRWMTEYMRCFSARLR</sequence>
<evidence type="ECO:0000313" key="2">
    <source>
        <dbReference type="EMBL" id="CDQ70912.1"/>
    </source>
</evidence>
<reference evidence="2" key="1">
    <citation type="journal article" date="2014" name="Nat. Commun.">
        <title>The rainbow trout genome provides novel insights into evolution after whole-genome duplication in vertebrates.</title>
        <authorList>
            <person name="Berthelot C."/>
            <person name="Brunet F."/>
            <person name="Chalopin D."/>
            <person name="Juanchich A."/>
            <person name="Bernard M."/>
            <person name="Noel B."/>
            <person name="Bento P."/>
            <person name="Da Silva C."/>
            <person name="Labadie K."/>
            <person name="Alberti A."/>
            <person name="Aury J.M."/>
            <person name="Louis A."/>
            <person name="Dehais P."/>
            <person name="Bardou P."/>
            <person name="Montfort J."/>
            <person name="Klopp C."/>
            <person name="Cabau C."/>
            <person name="Gaspin C."/>
            <person name="Thorgaard G.H."/>
            <person name="Boussaha M."/>
            <person name="Quillet E."/>
            <person name="Guyomard R."/>
            <person name="Galiana D."/>
            <person name="Bobe J."/>
            <person name="Volff J.N."/>
            <person name="Genet C."/>
            <person name="Wincker P."/>
            <person name="Jaillon O."/>
            <person name="Roest Crollius H."/>
            <person name="Guiguen Y."/>
        </authorList>
    </citation>
    <scope>NUCLEOTIDE SEQUENCE [LARGE SCALE GENOMIC DNA]</scope>
</reference>
<evidence type="ECO:0000313" key="3">
    <source>
        <dbReference type="Proteomes" id="UP000193380"/>
    </source>
</evidence>